<comment type="caution">
    <text evidence="1">The sequence shown here is derived from an EMBL/GenBank/DDBJ whole genome shotgun (WGS) entry which is preliminary data.</text>
</comment>
<reference evidence="2" key="1">
    <citation type="journal article" date="2019" name="Int. J. Syst. Evol. Microbiol.">
        <title>The Global Catalogue of Microorganisms (GCM) 10K type strain sequencing project: providing services to taxonomists for standard genome sequencing and annotation.</title>
        <authorList>
            <consortium name="The Broad Institute Genomics Platform"/>
            <consortium name="The Broad Institute Genome Sequencing Center for Infectious Disease"/>
            <person name="Wu L."/>
            <person name="Ma J."/>
        </authorList>
    </citation>
    <scope>NUCLEOTIDE SEQUENCE [LARGE SCALE GENOMIC DNA]</scope>
    <source>
        <strain evidence="2">CGMCC 4.7289</strain>
    </source>
</reference>
<accession>A0ABV8LYX3</accession>
<keyword evidence="1" id="KW-0238">DNA-binding</keyword>
<proteinExistence type="predicted"/>
<protein>
    <submittedName>
        <fullName evidence="1">Winged helix DNA-binding domain-containing protein</fullName>
    </submittedName>
</protein>
<dbReference type="RefSeq" id="WP_382191747.1">
    <property type="nucleotide sequence ID" value="NZ_JBHSAY010000029.1"/>
</dbReference>
<sequence>MSWGFVSGRRLDRHGLTTPVADVAAAARAMCGTHSQVLSAAELSIGLRLADGTRQDVQNALWSERTLVKTFGPRGTIHLLPAEDLALWCGALGAIPSGNPSPPGIRVTPEQTEELVTALGTILSDGEFTVDEVTDALGVRVGSWAVDPVVPAFQTFWPRWRQITHLAAHRGVLCFGPNKGRNVTYTNPARWLPGFTPAPAAESTSWLLHSYLYAYGPSASPHFARWLAAPPRWAASVFADADLDEVTVEGTAAWVNRGDTEFPSAADGVHLLPHFDAYAVGGQPRELLFPGEAAKRALAGSQAGNHPVLLVDGVVAGVWHQKKSAKNVAITVDPLRTLTAQQRGQLDTQVERVGAILGLKPSLTIDTVTVGPHA</sequence>
<dbReference type="PANTHER" id="PTHR38479">
    <property type="entry name" value="LMO0824 PROTEIN"/>
    <property type="match status" value="1"/>
</dbReference>
<gene>
    <name evidence="1" type="ORF">ACFOZ4_37355</name>
</gene>
<organism evidence="1 2">
    <name type="scientific">Hamadaea flava</name>
    <dbReference type="NCBI Taxonomy" id="1742688"/>
    <lineage>
        <taxon>Bacteria</taxon>
        <taxon>Bacillati</taxon>
        <taxon>Actinomycetota</taxon>
        <taxon>Actinomycetes</taxon>
        <taxon>Micromonosporales</taxon>
        <taxon>Micromonosporaceae</taxon>
        <taxon>Hamadaea</taxon>
    </lineage>
</organism>
<dbReference type="EMBL" id="JBHSAY010000029">
    <property type="protein sequence ID" value="MFC4136307.1"/>
    <property type="molecule type" value="Genomic_DNA"/>
</dbReference>
<dbReference type="Proteomes" id="UP001595816">
    <property type="component" value="Unassembled WGS sequence"/>
</dbReference>
<dbReference type="PANTHER" id="PTHR38479:SF2">
    <property type="entry name" value="WINGED HELIX DNA-BINDING DOMAIN-CONTAINING PROTEIN"/>
    <property type="match status" value="1"/>
</dbReference>
<name>A0ABV8LYX3_9ACTN</name>
<evidence type="ECO:0000313" key="1">
    <source>
        <dbReference type="EMBL" id="MFC4136307.1"/>
    </source>
</evidence>
<dbReference type="InterPro" id="IPR009351">
    <property type="entry name" value="AlkZ-like"/>
</dbReference>
<keyword evidence="2" id="KW-1185">Reference proteome</keyword>
<dbReference type="Pfam" id="PF06224">
    <property type="entry name" value="AlkZ-like"/>
    <property type="match status" value="1"/>
</dbReference>
<dbReference type="GO" id="GO:0003677">
    <property type="term" value="F:DNA binding"/>
    <property type="evidence" value="ECO:0007669"/>
    <property type="project" value="UniProtKB-KW"/>
</dbReference>
<evidence type="ECO:0000313" key="2">
    <source>
        <dbReference type="Proteomes" id="UP001595816"/>
    </source>
</evidence>